<accession>A0ABV7PNY2</accession>
<dbReference type="PANTHER" id="PTHR42776:SF27">
    <property type="entry name" value="DIPEPTIDYL PEPTIDASE FAMILY MEMBER 6"/>
    <property type="match status" value="1"/>
</dbReference>
<gene>
    <name evidence="4" type="ORF">ACFOPH_16490</name>
</gene>
<evidence type="ECO:0000259" key="3">
    <source>
        <dbReference type="Pfam" id="PF00326"/>
    </source>
</evidence>
<dbReference type="InterPro" id="IPR001375">
    <property type="entry name" value="Peptidase_S9_cat"/>
</dbReference>
<dbReference type="SUPFAM" id="SSF82171">
    <property type="entry name" value="DPP6 N-terminal domain-like"/>
    <property type="match status" value="1"/>
</dbReference>
<keyword evidence="2" id="KW-0732">Signal</keyword>
<dbReference type="Gene3D" id="3.40.50.1820">
    <property type="entry name" value="alpha/beta hydrolase"/>
    <property type="match status" value="1"/>
</dbReference>
<comment type="caution">
    <text evidence="4">The sequence shown here is derived from an EMBL/GenBank/DDBJ whole genome shotgun (WGS) entry which is preliminary data.</text>
</comment>
<sequence>MLSRPLLRRLGAALALALCACAPLHAAPDSAALPPIERFFINPVLSGPKLSPSARYLAAISGASGRRAYLIVIDLKENTAKAVAGYGNVDILDFDWVNDNRLVFNVTDNQVGPGGEYLAAGLYAVDRDGGKLRQLASRRGEAEETTGSHIASRMLPWHTFMLDQRGAQDSDAIYVQSAEYDYNRNFALRHVNLLRLNTVTGTSQVVQRPAAVRDWMLDHKGEPRLATASENGQVTIYYRDPARNNEWRTLASFDAYKGGKGAFTPLGFGSDGTLYVIADNGQDTASVYTVDLATGQLGAEPLVVTPGYDFSGSLVRSGDKLLGIRLVTDAETIIWFDPAMQEVQKKLDASLRGTVNLMSFPSGNHNEWALVTSYSDTRPLRYTLYNVKTGAMNPVGEAYPGIDPKRMGRQDPVRYKARDGMEIPALLTLPAGGARNAPMVVLVHGGPYVRGNRWGWDSETQFLASRGYAVLEPDFRGSTGYGSKHFRAGWKQWGLAMQNDIADGVRWAIAQGYADPKRICIAGASYGGYATLMGLVNDPDLYRCGISWVGVTDINLLYDGHWSFTSDLSEQYKKYGMPDMVGDQVRDAEQLKATSPIQQAARIKAPLMLAYGGVDRRVPMYHGRKFMEAIKPTNRQVEWIEYQDEGHGWSLPANRVDFWGRVEKFLDKHIGPGAR</sequence>
<organism evidence="4 5">
    <name type="scientific">Massilia haematophila</name>
    <dbReference type="NCBI Taxonomy" id="457923"/>
    <lineage>
        <taxon>Bacteria</taxon>
        <taxon>Pseudomonadati</taxon>
        <taxon>Pseudomonadota</taxon>
        <taxon>Betaproteobacteria</taxon>
        <taxon>Burkholderiales</taxon>
        <taxon>Oxalobacteraceae</taxon>
        <taxon>Telluria group</taxon>
        <taxon>Massilia</taxon>
    </lineage>
</organism>
<dbReference type="Proteomes" id="UP001595665">
    <property type="component" value="Unassembled WGS sequence"/>
</dbReference>
<feature type="domain" description="Peptidase S9 prolyl oligopeptidase catalytic" evidence="3">
    <location>
        <begin position="456"/>
        <end position="671"/>
    </location>
</feature>
<keyword evidence="1 4" id="KW-0378">Hydrolase</keyword>
<dbReference type="InterPro" id="IPR029058">
    <property type="entry name" value="AB_hydrolase_fold"/>
</dbReference>
<name>A0ABV7PNY2_9BURK</name>
<keyword evidence="5" id="KW-1185">Reference proteome</keyword>
<dbReference type="SUPFAM" id="SSF53474">
    <property type="entry name" value="alpha/beta-Hydrolases"/>
    <property type="match status" value="1"/>
</dbReference>
<dbReference type="Pfam" id="PF00326">
    <property type="entry name" value="Peptidase_S9"/>
    <property type="match status" value="1"/>
</dbReference>
<proteinExistence type="predicted"/>
<dbReference type="EC" id="3.4.-.-" evidence="4"/>
<evidence type="ECO:0000256" key="2">
    <source>
        <dbReference type="SAM" id="SignalP"/>
    </source>
</evidence>
<dbReference type="RefSeq" id="WP_312548650.1">
    <property type="nucleotide sequence ID" value="NZ_JBHRVV010000001.1"/>
</dbReference>
<evidence type="ECO:0000313" key="4">
    <source>
        <dbReference type="EMBL" id="MFC3459835.1"/>
    </source>
</evidence>
<reference evidence="5" key="1">
    <citation type="journal article" date="2019" name="Int. J. Syst. Evol. Microbiol.">
        <title>The Global Catalogue of Microorganisms (GCM) 10K type strain sequencing project: providing services to taxonomists for standard genome sequencing and annotation.</title>
        <authorList>
            <consortium name="The Broad Institute Genomics Platform"/>
            <consortium name="The Broad Institute Genome Sequencing Center for Infectious Disease"/>
            <person name="Wu L."/>
            <person name="Ma J."/>
        </authorList>
    </citation>
    <scope>NUCLEOTIDE SEQUENCE [LARGE SCALE GENOMIC DNA]</scope>
    <source>
        <strain evidence="5">CCM 7480</strain>
    </source>
</reference>
<dbReference type="PROSITE" id="PS51257">
    <property type="entry name" value="PROKAR_LIPOPROTEIN"/>
    <property type="match status" value="1"/>
</dbReference>
<evidence type="ECO:0000313" key="5">
    <source>
        <dbReference type="Proteomes" id="UP001595665"/>
    </source>
</evidence>
<feature type="signal peptide" evidence="2">
    <location>
        <begin position="1"/>
        <end position="26"/>
    </location>
</feature>
<dbReference type="PANTHER" id="PTHR42776">
    <property type="entry name" value="SERINE PEPTIDASE S9 FAMILY MEMBER"/>
    <property type="match status" value="1"/>
</dbReference>
<feature type="chain" id="PRO_5045848719" evidence="2">
    <location>
        <begin position="27"/>
        <end position="675"/>
    </location>
</feature>
<dbReference type="EMBL" id="JBHRVV010000001">
    <property type="protein sequence ID" value="MFC3459835.1"/>
    <property type="molecule type" value="Genomic_DNA"/>
</dbReference>
<evidence type="ECO:0000256" key="1">
    <source>
        <dbReference type="ARBA" id="ARBA00022801"/>
    </source>
</evidence>
<protein>
    <submittedName>
        <fullName evidence="4">Alpha/beta hydrolase family protein</fullName>
        <ecNumber evidence="4">3.4.-.-</ecNumber>
    </submittedName>
</protein>
<dbReference type="GO" id="GO:0016787">
    <property type="term" value="F:hydrolase activity"/>
    <property type="evidence" value="ECO:0007669"/>
    <property type="project" value="UniProtKB-KW"/>
</dbReference>